<dbReference type="SMART" id="SM00298">
    <property type="entry name" value="CHROMO"/>
    <property type="match status" value="1"/>
</dbReference>
<dbReference type="GO" id="GO:0005634">
    <property type="term" value="C:nucleus"/>
    <property type="evidence" value="ECO:0007669"/>
    <property type="project" value="UniProtKB-ARBA"/>
</dbReference>
<dbReference type="InterPro" id="IPR021109">
    <property type="entry name" value="Peptidase_aspartic_dom_sf"/>
</dbReference>
<dbReference type="GO" id="GO:0003677">
    <property type="term" value="F:DNA binding"/>
    <property type="evidence" value="ECO:0007669"/>
    <property type="project" value="UniProtKB-KW"/>
</dbReference>
<evidence type="ECO:0000256" key="5">
    <source>
        <dbReference type="ARBA" id="ARBA00022695"/>
    </source>
</evidence>
<dbReference type="InterPro" id="IPR001584">
    <property type="entry name" value="Integrase_cat-core"/>
</dbReference>
<keyword evidence="14 21" id="KW-0695">RNA-directed DNA polymerase</keyword>
<dbReference type="InterPro" id="IPR005162">
    <property type="entry name" value="Retrotrans_gag_dom"/>
</dbReference>
<evidence type="ECO:0000256" key="12">
    <source>
        <dbReference type="ARBA" id="ARBA00022884"/>
    </source>
</evidence>
<feature type="domain" description="Chromo" evidence="19">
    <location>
        <begin position="1257"/>
        <end position="1315"/>
    </location>
</feature>
<dbReference type="Gene3D" id="3.30.70.270">
    <property type="match status" value="2"/>
</dbReference>
<dbReference type="SUPFAM" id="SSF54160">
    <property type="entry name" value="Chromo domain-like"/>
    <property type="match status" value="1"/>
</dbReference>
<evidence type="ECO:0000256" key="2">
    <source>
        <dbReference type="ARBA" id="ARBA00012493"/>
    </source>
</evidence>
<dbReference type="EC" id="2.7.7.49" evidence="2"/>
<dbReference type="FunFam" id="3.10.20.370:FF:000001">
    <property type="entry name" value="Retrovirus-related Pol polyprotein from transposon 17.6-like protein"/>
    <property type="match status" value="1"/>
</dbReference>
<feature type="region of interest" description="Disordered" evidence="18">
    <location>
        <begin position="1309"/>
        <end position="1342"/>
    </location>
</feature>
<evidence type="ECO:0000256" key="7">
    <source>
        <dbReference type="ARBA" id="ARBA00022723"/>
    </source>
</evidence>
<keyword evidence="6" id="KW-0540">Nuclease</keyword>
<dbReference type="GO" id="GO:0046872">
    <property type="term" value="F:metal ion binding"/>
    <property type="evidence" value="ECO:0007669"/>
    <property type="project" value="UniProtKB-KW"/>
</dbReference>
<dbReference type="InterPro" id="IPR036397">
    <property type="entry name" value="RNaseH_sf"/>
</dbReference>
<protein>
    <recommendedName>
        <fullName evidence="2">RNA-directed DNA polymerase</fullName>
        <ecNumber evidence="2">2.7.7.49</ecNumber>
    </recommendedName>
</protein>
<evidence type="ECO:0000256" key="6">
    <source>
        <dbReference type="ARBA" id="ARBA00022722"/>
    </source>
</evidence>
<dbReference type="PANTHER" id="PTHR37984:SF5">
    <property type="entry name" value="PROTEIN NYNRIN-LIKE"/>
    <property type="match status" value="1"/>
</dbReference>
<evidence type="ECO:0000256" key="13">
    <source>
        <dbReference type="ARBA" id="ARBA00022908"/>
    </source>
</evidence>
<dbReference type="GO" id="GO:0003964">
    <property type="term" value="F:RNA-directed DNA polymerase activity"/>
    <property type="evidence" value="ECO:0007669"/>
    <property type="project" value="UniProtKB-KW"/>
</dbReference>
<dbReference type="PROSITE" id="PS50994">
    <property type="entry name" value="INTEGRASE"/>
    <property type="match status" value="1"/>
</dbReference>
<evidence type="ECO:0000256" key="9">
    <source>
        <dbReference type="ARBA" id="ARBA00022759"/>
    </source>
</evidence>
<dbReference type="GO" id="GO:0006508">
    <property type="term" value="P:proteolysis"/>
    <property type="evidence" value="ECO:0007669"/>
    <property type="project" value="UniProtKB-KW"/>
</dbReference>
<dbReference type="GO" id="GO:0003723">
    <property type="term" value="F:RNA binding"/>
    <property type="evidence" value="ECO:0007669"/>
    <property type="project" value="UniProtKB-KW"/>
</dbReference>
<dbReference type="Proteomes" id="UP000192927">
    <property type="component" value="Unassembled WGS sequence"/>
</dbReference>
<evidence type="ECO:0000256" key="8">
    <source>
        <dbReference type="ARBA" id="ARBA00022750"/>
    </source>
</evidence>
<dbReference type="CDD" id="cd09274">
    <property type="entry name" value="RNase_HI_RT_Ty3"/>
    <property type="match status" value="1"/>
</dbReference>
<proteinExistence type="predicted"/>
<organism evidence="21 22">
    <name type="scientific">Lasallia pustulata</name>
    <dbReference type="NCBI Taxonomy" id="136370"/>
    <lineage>
        <taxon>Eukaryota</taxon>
        <taxon>Fungi</taxon>
        <taxon>Dikarya</taxon>
        <taxon>Ascomycota</taxon>
        <taxon>Pezizomycotina</taxon>
        <taxon>Lecanoromycetes</taxon>
        <taxon>OSLEUM clade</taxon>
        <taxon>Umbilicariomycetidae</taxon>
        <taxon>Umbilicariales</taxon>
        <taxon>Umbilicariaceae</taxon>
        <taxon>Lasallia</taxon>
    </lineage>
</organism>
<dbReference type="EMBL" id="FWEW01000552">
    <property type="protein sequence ID" value="SLM35118.1"/>
    <property type="molecule type" value="Genomic_DNA"/>
</dbReference>
<dbReference type="InterPro" id="IPR043128">
    <property type="entry name" value="Rev_trsase/Diguanyl_cyclase"/>
</dbReference>
<keyword evidence="8" id="KW-0064">Aspartyl protease</keyword>
<keyword evidence="17" id="KW-0233">DNA recombination</keyword>
<dbReference type="GO" id="GO:0006310">
    <property type="term" value="P:DNA recombination"/>
    <property type="evidence" value="ECO:0007669"/>
    <property type="project" value="UniProtKB-KW"/>
</dbReference>
<dbReference type="Pfam" id="PF17921">
    <property type="entry name" value="Integrase_H2C2"/>
    <property type="match status" value="1"/>
</dbReference>
<evidence type="ECO:0000259" key="20">
    <source>
        <dbReference type="PROSITE" id="PS50994"/>
    </source>
</evidence>
<dbReference type="GO" id="GO:0004190">
    <property type="term" value="F:aspartic-type endopeptidase activity"/>
    <property type="evidence" value="ECO:0007669"/>
    <property type="project" value="UniProtKB-KW"/>
</dbReference>
<evidence type="ECO:0000256" key="18">
    <source>
        <dbReference type="SAM" id="MobiDB-lite"/>
    </source>
</evidence>
<dbReference type="SUPFAM" id="SSF53098">
    <property type="entry name" value="Ribonuclease H-like"/>
    <property type="match status" value="1"/>
</dbReference>
<dbReference type="Pfam" id="PF03732">
    <property type="entry name" value="Retrotrans_gag"/>
    <property type="match status" value="1"/>
</dbReference>
<evidence type="ECO:0000313" key="21">
    <source>
        <dbReference type="EMBL" id="SLM35118.1"/>
    </source>
</evidence>
<dbReference type="PROSITE" id="PS50013">
    <property type="entry name" value="CHROMO_2"/>
    <property type="match status" value="1"/>
</dbReference>
<keyword evidence="13" id="KW-0229">DNA integration</keyword>
<dbReference type="InterPro" id="IPR056924">
    <property type="entry name" value="SH3_Tf2-1"/>
</dbReference>
<keyword evidence="4" id="KW-0808">Transferase</keyword>
<evidence type="ECO:0000259" key="19">
    <source>
        <dbReference type="PROSITE" id="PS50013"/>
    </source>
</evidence>
<dbReference type="InterPro" id="IPR041588">
    <property type="entry name" value="Integrase_H2C2"/>
</dbReference>
<dbReference type="Pfam" id="PF17917">
    <property type="entry name" value="RT_RNaseH"/>
    <property type="match status" value="1"/>
</dbReference>
<dbReference type="InterPro" id="IPR012337">
    <property type="entry name" value="RNaseH-like_sf"/>
</dbReference>
<dbReference type="SUPFAM" id="SSF56672">
    <property type="entry name" value="DNA/RNA polymerases"/>
    <property type="match status" value="1"/>
</dbReference>
<keyword evidence="11" id="KW-0460">Magnesium</keyword>
<evidence type="ECO:0000313" key="22">
    <source>
        <dbReference type="Proteomes" id="UP000192927"/>
    </source>
</evidence>
<evidence type="ECO:0000256" key="10">
    <source>
        <dbReference type="ARBA" id="ARBA00022801"/>
    </source>
</evidence>
<dbReference type="Gene3D" id="3.30.420.10">
    <property type="entry name" value="Ribonuclease H-like superfamily/Ribonuclease H"/>
    <property type="match status" value="1"/>
</dbReference>
<sequence>MTKSLKLATPTIFTGVRNKLDTFLLQLALYFKFNSSSFATDVDKIQYAAYYLQGKAEEWFRPYIQEYTDNEDNPSQAEESTRHINRERTAERELMQLRQTKSTADYTVHFTRLSAATNWEDAALTAMFHAGLKDAVKDEIARGERPDNLRAVTTMAIRTDNRLYEQHKEKGQTAYGDKRKTAVYMSGRKRNKNWHHRNNKYGPKPMEIDTIKPKKKKTFNGDCYNCGVRDLLCCVRTNPSQEGLRNRQRETVARWFGERRSVLVSAKTEMQPTQLAQNSVRERNTVYSICGQRHAQIKIPVAMGTLDAWAMVDSGATGNFVSERFVRNNQIRKTKKAHPYRVGNADGTPNKGNNGWVTHEASIWMKYEAFEGLLIWDIATIGSAAIILGMPWLQQANPSINWETRTVRIGTNTVRLHDKISTLAQIGIPAEYTEYEEMFRERADHDTLPEHQTWDHKIPIVPGKNPEKQAIYPISEAKLEVLQKYIDENKAKGFIQESTSPVGYPILFVQKKDGTQRLCVNYRKLNAITVKNNYPLPLISELQDRLQKAKWFMKLDMKDLLLSLEKSEFHKQEIDFLGYIIRPRELGMDPNKVKAIQEWPEPKTVKEVQAFLGFANFYRQFIEKYSQKAAPLTNLTKKDQPFWWDDKHQCTFKTIMEAFANGKVLQIFDPELPTEVETDASNGALGACLGQRKDKKLVPVAFYSRKLAPAELNYEIHDKELLAIVNALKQWRVYLEGSKTKVKVYSDHKNLESFTTTKVLNRRQVRWSEELAAYHIRIYYRKGSLNGRADAFSRRADYVTDIPKTAGQILEVDADGNLAYHRQQIAATFEVTDTEGEQLIQEALTKDKAMKDLCMPNQEPGSPFEYEDGILWFNGKCYIPKLARDWVIRTCHDDKVQGHQGIEQTLDKVATHWYIPRAQHKVEEYIQKCDKCQQSKHAQHTLYGRLQPVPTINQPWKTITFDFIVKLPVSQEPMTQQYYDTILVVTDKLTKYGKFVLYLEGSSAKELAYAFYKHVVANHGLPTQIILDQDKLIVSKFWQSLMDLMGVQHKLSTAYHPQTDGQTERLNQMLEQYLRNYVNYQQDNWVELLPVAQLVYNTAKNATIRCTPFYANYGFEADVKNVPQGLQPIAQKAKVKAEDLAQLHKQLHQDIAFASQRTAKYYNSNRKKGPSLEEGDRVYLLQRNIRTDRPAKKLDHTKLRPFRIKKALGPDVYELELPKSMKIHPVFHITVLEPAYPSIPVAIQVPTLETDDNDKEYVVEKVLRSQLVDRRLQYLVKWKGYSMDDNTWEPASQFTSKKVLQDFHRHHLEQPRTVMPQGNQTGNPPERTSQATTRRPMRGRPN</sequence>
<feature type="domain" description="Integrase catalytic" evidence="20">
    <location>
        <begin position="951"/>
        <end position="1116"/>
    </location>
</feature>
<keyword evidence="3" id="KW-0645">Protease</keyword>
<dbReference type="PANTHER" id="PTHR37984">
    <property type="entry name" value="PROTEIN CBG26694"/>
    <property type="match status" value="1"/>
</dbReference>
<dbReference type="GO" id="GO:0003887">
    <property type="term" value="F:DNA-directed DNA polymerase activity"/>
    <property type="evidence" value="ECO:0007669"/>
    <property type="project" value="UniProtKB-KW"/>
</dbReference>
<dbReference type="InterPro" id="IPR023780">
    <property type="entry name" value="Chromo_domain"/>
</dbReference>
<keyword evidence="22" id="KW-1185">Reference proteome</keyword>
<dbReference type="FunFam" id="3.30.70.270:FF:000063">
    <property type="entry name" value="Zinc knuckle domaincontaining protein"/>
    <property type="match status" value="1"/>
</dbReference>
<evidence type="ECO:0000256" key="15">
    <source>
        <dbReference type="ARBA" id="ARBA00022932"/>
    </source>
</evidence>
<reference evidence="22" key="1">
    <citation type="submission" date="2017-03" db="EMBL/GenBank/DDBJ databases">
        <authorList>
            <person name="Sharma R."/>
            <person name="Thines M."/>
        </authorList>
    </citation>
    <scope>NUCLEOTIDE SEQUENCE [LARGE SCALE GENOMIC DNA]</scope>
</reference>
<evidence type="ECO:0000256" key="4">
    <source>
        <dbReference type="ARBA" id="ARBA00022679"/>
    </source>
</evidence>
<dbReference type="Gene3D" id="3.10.10.10">
    <property type="entry name" value="HIV Type 1 Reverse Transcriptase, subunit A, domain 1"/>
    <property type="match status" value="1"/>
</dbReference>
<dbReference type="Gene3D" id="2.40.50.40">
    <property type="match status" value="1"/>
</dbReference>
<keyword evidence="5" id="KW-0548">Nucleotidyltransferase</keyword>
<dbReference type="GO" id="GO:0015074">
    <property type="term" value="P:DNA integration"/>
    <property type="evidence" value="ECO:0007669"/>
    <property type="project" value="UniProtKB-KW"/>
</dbReference>
<evidence type="ECO:0000256" key="14">
    <source>
        <dbReference type="ARBA" id="ARBA00022918"/>
    </source>
</evidence>
<dbReference type="InterPro" id="IPR041373">
    <property type="entry name" value="RT_RNaseH"/>
</dbReference>
<evidence type="ECO:0000256" key="11">
    <source>
        <dbReference type="ARBA" id="ARBA00022842"/>
    </source>
</evidence>
<dbReference type="GO" id="GO:0004519">
    <property type="term" value="F:endonuclease activity"/>
    <property type="evidence" value="ECO:0007669"/>
    <property type="project" value="UniProtKB-KW"/>
</dbReference>
<evidence type="ECO:0000256" key="17">
    <source>
        <dbReference type="ARBA" id="ARBA00023172"/>
    </source>
</evidence>
<comment type="subunit">
    <text evidence="1">Component of the NuA4 histone acetyltransferase complex.</text>
</comment>
<dbReference type="InterPro" id="IPR043502">
    <property type="entry name" value="DNA/RNA_pol_sf"/>
</dbReference>
<dbReference type="CDD" id="cd00303">
    <property type="entry name" value="retropepsin_like"/>
    <property type="match status" value="1"/>
</dbReference>
<feature type="compositionally biased region" description="Polar residues" evidence="18">
    <location>
        <begin position="1316"/>
        <end position="1333"/>
    </location>
</feature>
<keyword evidence="7" id="KW-0479">Metal-binding</keyword>
<dbReference type="InterPro" id="IPR000953">
    <property type="entry name" value="Chromo/chromo_shadow_dom"/>
</dbReference>
<accession>A0A1W5CW77</accession>
<dbReference type="InterPro" id="IPR016197">
    <property type="entry name" value="Chromo-like_dom_sf"/>
</dbReference>
<name>A0A1W5CW77_9LECA</name>
<keyword evidence="9" id="KW-0255">Endonuclease</keyword>
<keyword evidence="12" id="KW-0694">RNA-binding</keyword>
<dbReference type="Pfam" id="PF08284">
    <property type="entry name" value="RVP_2"/>
    <property type="match status" value="1"/>
</dbReference>
<dbReference type="InterPro" id="IPR050951">
    <property type="entry name" value="Retrovirus_Pol_polyprotein"/>
</dbReference>
<feature type="region of interest" description="Disordered" evidence="18">
    <location>
        <begin position="68"/>
        <end position="88"/>
    </location>
</feature>
<keyword evidence="16" id="KW-0238">DNA-binding</keyword>
<dbReference type="Gene3D" id="2.40.70.10">
    <property type="entry name" value="Acid Proteases"/>
    <property type="match status" value="1"/>
</dbReference>
<evidence type="ECO:0000256" key="16">
    <source>
        <dbReference type="ARBA" id="ARBA00023125"/>
    </source>
</evidence>
<keyword evidence="10" id="KW-0378">Hydrolase</keyword>
<dbReference type="Gene3D" id="1.10.340.70">
    <property type="match status" value="1"/>
</dbReference>
<dbReference type="Pfam" id="PF00385">
    <property type="entry name" value="Chromo"/>
    <property type="match status" value="1"/>
</dbReference>
<feature type="compositionally biased region" description="Basic and acidic residues" evidence="18">
    <location>
        <begin position="79"/>
        <end position="88"/>
    </location>
</feature>
<keyword evidence="15" id="KW-0239">DNA-directed DNA polymerase</keyword>
<dbReference type="GO" id="GO:0006338">
    <property type="term" value="P:chromatin remodeling"/>
    <property type="evidence" value="ECO:0007669"/>
    <property type="project" value="UniProtKB-ARBA"/>
</dbReference>
<dbReference type="CDD" id="cd00024">
    <property type="entry name" value="CD_CSD"/>
    <property type="match status" value="1"/>
</dbReference>
<dbReference type="Pfam" id="PF24626">
    <property type="entry name" value="SH3_Tf2-1"/>
    <property type="match status" value="1"/>
</dbReference>
<evidence type="ECO:0000256" key="3">
    <source>
        <dbReference type="ARBA" id="ARBA00022670"/>
    </source>
</evidence>
<evidence type="ECO:0000256" key="1">
    <source>
        <dbReference type="ARBA" id="ARBA00011353"/>
    </source>
</evidence>